<dbReference type="GO" id="GO:0000428">
    <property type="term" value="C:DNA-directed RNA polymerase complex"/>
    <property type="evidence" value="ECO:0007669"/>
    <property type="project" value="UniProtKB-KW"/>
</dbReference>
<reference evidence="8 9" key="1">
    <citation type="submission" date="2016-03" db="EMBL/GenBank/DDBJ databases">
        <title>Draft genome sequence of Acetobacter malorum CECT 7742, a strain isolated from strawberry vinegar.</title>
        <authorList>
            <person name="Sainz F."/>
            <person name="Mas A."/>
            <person name="Torija M.J."/>
        </authorList>
    </citation>
    <scope>NUCLEOTIDE SEQUENCE [LARGE SCALE GENOMIC DNA]</scope>
    <source>
        <strain evidence="8 9">CECT 7742</strain>
    </source>
</reference>
<evidence type="ECO:0000256" key="5">
    <source>
        <dbReference type="SAM" id="MobiDB-lite"/>
    </source>
</evidence>
<dbReference type="CDD" id="cd06171">
    <property type="entry name" value="Sigma70_r4"/>
    <property type="match status" value="1"/>
</dbReference>
<dbReference type="InterPro" id="IPR036388">
    <property type="entry name" value="WH-like_DNA-bd_sf"/>
</dbReference>
<evidence type="ECO:0000256" key="4">
    <source>
        <dbReference type="ARBA" id="ARBA00023163"/>
    </source>
</evidence>
<evidence type="ECO:0000256" key="2">
    <source>
        <dbReference type="ARBA" id="ARBA00023015"/>
    </source>
</evidence>
<dbReference type="PATRIC" id="fig|178901.16.peg.3250"/>
<dbReference type="AlphaFoldDB" id="A0A177G5Y3"/>
<dbReference type="EMBL" id="LVHD01000020">
    <property type="protein sequence ID" value="OAG75759.1"/>
    <property type="molecule type" value="Genomic_DNA"/>
</dbReference>
<keyword evidence="8" id="KW-0240">DNA-directed RNA polymerase</keyword>
<dbReference type="Pfam" id="PF04542">
    <property type="entry name" value="Sigma70_r2"/>
    <property type="match status" value="1"/>
</dbReference>
<evidence type="ECO:0000259" key="7">
    <source>
        <dbReference type="Pfam" id="PF08281"/>
    </source>
</evidence>
<dbReference type="InterPro" id="IPR013325">
    <property type="entry name" value="RNA_pol_sigma_r2"/>
</dbReference>
<dbReference type="InterPro" id="IPR014284">
    <property type="entry name" value="RNA_pol_sigma-70_dom"/>
</dbReference>
<dbReference type="InterPro" id="IPR007627">
    <property type="entry name" value="RNA_pol_sigma70_r2"/>
</dbReference>
<dbReference type="InterPro" id="IPR013249">
    <property type="entry name" value="RNA_pol_sigma70_r4_t2"/>
</dbReference>
<gene>
    <name evidence="8" type="ORF">Amal_03060</name>
</gene>
<evidence type="ECO:0000256" key="1">
    <source>
        <dbReference type="ARBA" id="ARBA00010641"/>
    </source>
</evidence>
<feature type="domain" description="RNA polymerase sigma factor 70 region 4 type 2" evidence="7">
    <location>
        <begin position="139"/>
        <end position="191"/>
    </location>
</feature>
<keyword evidence="3" id="KW-0731">Sigma factor</keyword>
<dbReference type="InterPro" id="IPR013324">
    <property type="entry name" value="RNA_pol_sigma_r3/r4-like"/>
</dbReference>
<comment type="caution">
    <text evidence="8">The sequence shown here is derived from an EMBL/GenBank/DDBJ whole genome shotgun (WGS) entry which is preliminary data.</text>
</comment>
<evidence type="ECO:0000256" key="3">
    <source>
        <dbReference type="ARBA" id="ARBA00023082"/>
    </source>
</evidence>
<keyword evidence="2" id="KW-0805">Transcription regulation</keyword>
<protein>
    <submittedName>
        <fullName evidence="8">DNA-directed RNA polymerase sigma-24/sigma-70</fullName>
    </submittedName>
</protein>
<organism evidence="8 9">
    <name type="scientific">Acetobacter malorum</name>
    <dbReference type="NCBI Taxonomy" id="178901"/>
    <lineage>
        <taxon>Bacteria</taxon>
        <taxon>Pseudomonadati</taxon>
        <taxon>Pseudomonadota</taxon>
        <taxon>Alphaproteobacteria</taxon>
        <taxon>Acetobacterales</taxon>
        <taxon>Acetobacteraceae</taxon>
        <taxon>Acetobacter</taxon>
    </lineage>
</organism>
<feature type="domain" description="RNA polymerase sigma-70 region 2" evidence="6">
    <location>
        <begin position="44"/>
        <end position="106"/>
    </location>
</feature>
<comment type="similarity">
    <text evidence="1">Belongs to the sigma-70 factor family. ECF subfamily.</text>
</comment>
<dbReference type="Proteomes" id="UP000077349">
    <property type="component" value="Unassembled WGS sequence"/>
</dbReference>
<dbReference type="SUPFAM" id="SSF88946">
    <property type="entry name" value="Sigma2 domain of RNA polymerase sigma factors"/>
    <property type="match status" value="1"/>
</dbReference>
<proteinExistence type="inferred from homology"/>
<dbReference type="GO" id="GO:0016987">
    <property type="term" value="F:sigma factor activity"/>
    <property type="evidence" value="ECO:0007669"/>
    <property type="project" value="UniProtKB-KW"/>
</dbReference>
<dbReference type="Gene3D" id="1.10.10.10">
    <property type="entry name" value="Winged helix-like DNA-binding domain superfamily/Winged helix DNA-binding domain"/>
    <property type="match status" value="1"/>
</dbReference>
<evidence type="ECO:0000259" key="6">
    <source>
        <dbReference type="Pfam" id="PF04542"/>
    </source>
</evidence>
<keyword evidence="4" id="KW-0804">Transcription</keyword>
<dbReference type="SUPFAM" id="SSF88659">
    <property type="entry name" value="Sigma3 and sigma4 domains of RNA polymerase sigma factors"/>
    <property type="match status" value="1"/>
</dbReference>
<dbReference type="PANTHER" id="PTHR43133">
    <property type="entry name" value="RNA POLYMERASE ECF-TYPE SIGMA FACTO"/>
    <property type="match status" value="1"/>
</dbReference>
<dbReference type="Pfam" id="PF08281">
    <property type="entry name" value="Sigma70_r4_2"/>
    <property type="match status" value="1"/>
</dbReference>
<dbReference type="GO" id="GO:0006352">
    <property type="term" value="P:DNA-templated transcription initiation"/>
    <property type="evidence" value="ECO:0007669"/>
    <property type="project" value="InterPro"/>
</dbReference>
<sequence>MLMDAPLSCDTGEQTKPPLSPPHNDETVHLPDAERMTWITQNVMPHEPAIRSWLNRTTLPGMTADDIIQECYARFCSAPYQEILNGRAYFFSCARNLVFEHARRAKIVYIDASLGLEAQNVADSQPDPEQNFSSRQRLDWLKEQMMTLPSPCRDVFILRKIYNYSHTTIAQQLGLSLRAVERHISRGLQKLIEAGQNVE</sequence>
<name>A0A177G5Y3_9PROT</name>
<dbReference type="GO" id="GO:0003677">
    <property type="term" value="F:DNA binding"/>
    <property type="evidence" value="ECO:0007669"/>
    <property type="project" value="InterPro"/>
</dbReference>
<feature type="region of interest" description="Disordered" evidence="5">
    <location>
        <begin position="1"/>
        <end position="24"/>
    </location>
</feature>
<dbReference type="PANTHER" id="PTHR43133:SF63">
    <property type="entry name" value="RNA POLYMERASE SIGMA FACTOR FECI-RELATED"/>
    <property type="match status" value="1"/>
</dbReference>
<evidence type="ECO:0000313" key="9">
    <source>
        <dbReference type="Proteomes" id="UP000077349"/>
    </source>
</evidence>
<evidence type="ECO:0000313" key="8">
    <source>
        <dbReference type="EMBL" id="OAG75759.1"/>
    </source>
</evidence>
<dbReference type="InterPro" id="IPR039425">
    <property type="entry name" value="RNA_pol_sigma-70-like"/>
</dbReference>
<dbReference type="NCBIfam" id="TIGR02937">
    <property type="entry name" value="sigma70-ECF"/>
    <property type="match status" value="1"/>
</dbReference>
<accession>A0A177G5Y3</accession>